<dbReference type="GO" id="GO:0008168">
    <property type="term" value="F:methyltransferase activity"/>
    <property type="evidence" value="ECO:0007669"/>
    <property type="project" value="UniProtKB-KW"/>
</dbReference>
<name>A0A2N5C4D3_9BURK</name>
<feature type="domain" description="Methyltransferase" evidence="1">
    <location>
        <begin position="52"/>
        <end position="143"/>
    </location>
</feature>
<dbReference type="InterPro" id="IPR041698">
    <property type="entry name" value="Methyltransf_25"/>
</dbReference>
<dbReference type="CDD" id="cd02440">
    <property type="entry name" value="AdoMet_MTases"/>
    <property type="match status" value="1"/>
</dbReference>
<dbReference type="AlphaFoldDB" id="A0A2N5C4D3"/>
<dbReference type="RefSeq" id="WP_101684831.1">
    <property type="nucleotide sequence ID" value="NZ_PJRP01000020.1"/>
</dbReference>
<proteinExistence type="predicted"/>
<sequence>MVVETLQDHINRKAWNSWGARHWFAEASEPTDPGETAALARIADEVRGAPLLDVGVGGGRTVPMLRALSQDYVAIDYTPDLVDICRRNHPGVAVHCMDARDLSAFADNTFGLVMFSFNGIDAVDAVGRAAVLAEFARVLRPGGLLMFSTHNIHGPSYRENLTRFLQLPKWSPHPLRLAFNTARVVVNLPLATINYLRNSRLNREYDGYAVRVCAAHKFGIVIVYSDMAAQRQTLAQAGLQTEAVFGNLDAHVLDEQEDVSQVYWFHFVARKTA</sequence>
<comment type="caution">
    <text evidence="2">The sequence shown here is derived from an EMBL/GenBank/DDBJ whole genome shotgun (WGS) entry which is preliminary data.</text>
</comment>
<keyword evidence="2" id="KW-0808">Transferase</keyword>
<dbReference type="EMBL" id="PJRP01000020">
    <property type="protein sequence ID" value="PLP97068.1"/>
    <property type="molecule type" value="Genomic_DNA"/>
</dbReference>
<dbReference type="OrthoDB" id="9810247at2"/>
<protein>
    <submittedName>
        <fullName evidence="2">SAM-dependent methyltransferase</fullName>
    </submittedName>
</protein>
<reference evidence="2 3" key="1">
    <citation type="submission" date="2017-12" db="EMBL/GenBank/DDBJ databases">
        <title>Genome sequence of the active heterotrophic nitrifier-denitrifier, Cupriavidus pauculus UM1.</title>
        <authorList>
            <person name="Putonti C."/>
            <person name="Castignetti D."/>
        </authorList>
    </citation>
    <scope>NUCLEOTIDE SEQUENCE [LARGE SCALE GENOMIC DNA]</scope>
    <source>
        <strain evidence="2 3">UM1</strain>
    </source>
</reference>
<dbReference type="Proteomes" id="UP000234341">
    <property type="component" value="Unassembled WGS sequence"/>
</dbReference>
<dbReference type="InterPro" id="IPR029063">
    <property type="entry name" value="SAM-dependent_MTases_sf"/>
</dbReference>
<gene>
    <name evidence="2" type="ORF">CYJ10_28700</name>
</gene>
<evidence type="ECO:0000313" key="3">
    <source>
        <dbReference type="Proteomes" id="UP000234341"/>
    </source>
</evidence>
<keyword evidence="2" id="KW-0489">Methyltransferase</keyword>
<dbReference type="SUPFAM" id="SSF53335">
    <property type="entry name" value="S-adenosyl-L-methionine-dependent methyltransferases"/>
    <property type="match status" value="1"/>
</dbReference>
<accession>A0A2N5C4D3</accession>
<dbReference type="PANTHER" id="PTHR42912">
    <property type="entry name" value="METHYLTRANSFERASE"/>
    <property type="match status" value="1"/>
</dbReference>
<dbReference type="Gene3D" id="3.40.50.150">
    <property type="entry name" value="Vaccinia Virus protein VP39"/>
    <property type="match status" value="1"/>
</dbReference>
<dbReference type="InterPro" id="IPR050508">
    <property type="entry name" value="Methyltransf_Superfamily"/>
</dbReference>
<evidence type="ECO:0000313" key="2">
    <source>
        <dbReference type="EMBL" id="PLP97068.1"/>
    </source>
</evidence>
<evidence type="ECO:0000259" key="1">
    <source>
        <dbReference type="Pfam" id="PF13649"/>
    </source>
</evidence>
<dbReference type="Pfam" id="PF13649">
    <property type="entry name" value="Methyltransf_25"/>
    <property type="match status" value="1"/>
</dbReference>
<organism evidence="2 3">
    <name type="scientific">Cupriavidus pauculus</name>
    <dbReference type="NCBI Taxonomy" id="82633"/>
    <lineage>
        <taxon>Bacteria</taxon>
        <taxon>Pseudomonadati</taxon>
        <taxon>Pseudomonadota</taxon>
        <taxon>Betaproteobacteria</taxon>
        <taxon>Burkholderiales</taxon>
        <taxon>Burkholderiaceae</taxon>
        <taxon>Cupriavidus</taxon>
    </lineage>
</organism>
<dbReference type="GO" id="GO:0032259">
    <property type="term" value="P:methylation"/>
    <property type="evidence" value="ECO:0007669"/>
    <property type="project" value="UniProtKB-KW"/>
</dbReference>